<feature type="region of interest" description="Disordered" evidence="1">
    <location>
        <begin position="234"/>
        <end position="289"/>
    </location>
</feature>
<feature type="compositionally biased region" description="Basic residues" evidence="1">
    <location>
        <begin position="277"/>
        <end position="289"/>
    </location>
</feature>
<proteinExistence type="predicted"/>
<dbReference type="EMBL" id="CM016557">
    <property type="protein sequence ID" value="TKW09342.1"/>
    <property type="molecule type" value="Genomic_DNA"/>
</dbReference>
<feature type="compositionally biased region" description="Basic and acidic residues" evidence="1">
    <location>
        <begin position="258"/>
        <end position="276"/>
    </location>
</feature>
<dbReference type="Proteomes" id="UP000298652">
    <property type="component" value="Chromosome 6"/>
</dbReference>
<feature type="compositionally biased region" description="Basic and acidic residues" evidence="1">
    <location>
        <begin position="202"/>
        <end position="217"/>
    </location>
</feature>
<dbReference type="AlphaFoldDB" id="A0A4U6U3B6"/>
<dbReference type="Gramene" id="TKW09342">
    <property type="protein sequence ID" value="TKW09342"/>
    <property type="gene ID" value="SEVIR_6G087900v2"/>
</dbReference>
<dbReference type="PANTHER" id="PTHR33087">
    <property type="entry name" value="OS07G0539200 PROTEIN"/>
    <property type="match status" value="1"/>
</dbReference>
<dbReference type="InterPro" id="IPR053253">
    <property type="entry name" value="Sex_diff_modulator"/>
</dbReference>
<evidence type="ECO:0000313" key="3">
    <source>
        <dbReference type="Proteomes" id="UP000298652"/>
    </source>
</evidence>
<dbReference type="PANTHER" id="PTHR33087:SF21">
    <property type="entry name" value="OS03G0782100 PROTEIN"/>
    <property type="match status" value="1"/>
</dbReference>
<feature type="region of interest" description="Disordered" evidence="1">
    <location>
        <begin position="192"/>
        <end position="217"/>
    </location>
</feature>
<organism evidence="2 3">
    <name type="scientific">Setaria viridis</name>
    <name type="common">Green bristlegrass</name>
    <name type="synonym">Setaria italica subsp. viridis</name>
    <dbReference type="NCBI Taxonomy" id="4556"/>
    <lineage>
        <taxon>Eukaryota</taxon>
        <taxon>Viridiplantae</taxon>
        <taxon>Streptophyta</taxon>
        <taxon>Embryophyta</taxon>
        <taxon>Tracheophyta</taxon>
        <taxon>Spermatophyta</taxon>
        <taxon>Magnoliopsida</taxon>
        <taxon>Liliopsida</taxon>
        <taxon>Poales</taxon>
        <taxon>Poaceae</taxon>
        <taxon>PACMAD clade</taxon>
        <taxon>Panicoideae</taxon>
        <taxon>Panicodae</taxon>
        <taxon>Paniceae</taxon>
        <taxon>Cenchrinae</taxon>
        <taxon>Setaria</taxon>
    </lineage>
</organism>
<sequence>MRDYEIGDPALRPDEDRLHVPTSFELDRELRDWEGCTMVTWAMRVPPDTTARHLEEALIADFRLHPGDVDVTRHHPEAFLLRFQNQCSCEEVCVQPWWSLTGNLGVALFYRVRLLLDGVPRHAWQSELVERIVSHTCSLQCIGTNLLHTSDTRGIELWAWTADPSKIPKEQRRLPRYWGVRDGEQAPMAAFEPFHHPPPPRVQEHRNEWEEEDRRDRARRDCIDDHAAYYNIFDANGRDDEDDNDRDPRHQCGHTRHHDSYGPHHRQDAVRRDRSRSPHRQNRSIGSHKRANHVLCQRLGYIEDDYTLVEEAIREFVATFQGPMPQDIIKAMTTLFQLDDKDLCKATGALI</sequence>
<name>A0A4U6U3B6_SETVI</name>
<evidence type="ECO:0008006" key="4">
    <source>
        <dbReference type="Google" id="ProtNLM"/>
    </source>
</evidence>
<evidence type="ECO:0000313" key="2">
    <source>
        <dbReference type="EMBL" id="TKW09342.1"/>
    </source>
</evidence>
<protein>
    <recommendedName>
        <fullName evidence="4">DUF4283 domain-containing protein</fullName>
    </recommendedName>
</protein>
<reference evidence="2" key="1">
    <citation type="submission" date="2019-03" db="EMBL/GenBank/DDBJ databases">
        <title>WGS assembly of Setaria viridis.</title>
        <authorList>
            <person name="Huang P."/>
            <person name="Jenkins J."/>
            <person name="Grimwood J."/>
            <person name="Barry K."/>
            <person name="Healey A."/>
            <person name="Mamidi S."/>
            <person name="Sreedasyam A."/>
            <person name="Shu S."/>
            <person name="Feldman M."/>
            <person name="Wu J."/>
            <person name="Yu Y."/>
            <person name="Chen C."/>
            <person name="Johnson J."/>
            <person name="Rokhsar D."/>
            <person name="Baxter I."/>
            <person name="Schmutz J."/>
            <person name="Brutnell T."/>
            <person name="Kellogg E."/>
        </authorList>
    </citation>
    <scope>NUCLEOTIDE SEQUENCE [LARGE SCALE GENOMIC DNA]</scope>
</reference>
<dbReference type="OMA" id="HRNEWEE"/>
<evidence type="ECO:0000256" key="1">
    <source>
        <dbReference type="SAM" id="MobiDB-lite"/>
    </source>
</evidence>
<keyword evidence="3" id="KW-1185">Reference proteome</keyword>
<accession>A0A4U6U3B6</accession>
<gene>
    <name evidence="2" type="ORF">SEVIR_6G087900v2</name>
</gene>